<gene>
    <name evidence="1" type="ORF">GCM10007380_13520</name>
</gene>
<dbReference type="Proteomes" id="UP000626244">
    <property type="component" value="Unassembled WGS sequence"/>
</dbReference>
<accession>A0A8J3EX82</accession>
<dbReference type="AlphaFoldDB" id="A0A8J3EX82"/>
<dbReference type="RefSeq" id="WP_087997732.1">
    <property type="nucleotide sequence ID" value="NZ_BMHB01000001.1"/>
</dbReference>
<keyword evidence="2" id="KW-1185">Reference proteome</keyword>
<reference evidence="2" key="1">
    <citation type="journal article" date="2019" name="Int. J. Syst. Evol. Microbiol.">
        <title>The Global Catalogue of Microorganisms (GCM) 10K type strain sequencing project: providing services to taxonomists for standard genome sequencing and annotation.</title>
        <authorList>
            <consortium name="The Broad Institute Genomics Platform"/>
            <consortium name="The Broad Institute Genome Sequencing Center for Infectious Disease"/>
            <person name="Wu L."/>
            <person name="Ma J."/>
        </authorList>
    </citation>
    <scope>NUCLEOTIDE SEQUENCE [LARGE SCALE GENOMIC DNA]</scope>
    <source>
        <strain evidence="2">CGMCC 1.14993</strain>
    </source>
</reference>
<evidence type="ECO:0000313" key="2">
    <source>
        <dbReference type="Proteomes" id="UP000626244"/>
    </source>
</evidence>
<protein>
    <submittedName>
        <fullName evidence="1">Uncharacterized protein</fullName>
    </submittedName>
</protein>
<sequence length="172" mass="20199">MLVTLSKIKFNSLSDADLCWACIEPSILAYKQSKGIDFTESHYRNLSKGQQALFMYTVYFKHALRSKEEFYWWTVHLLMFRKAWTELKKALQFFNDQAMIHHLEQFISHIQSWDIDGENPSLSLLKKDLVLQSMVVSSFNAAQKLSQQTTSSISNYIRHHVTEFIQLKNEID</sequence>
<organism evidence="1 2">
    <name type="scientific">Gottfriedia solisilvae</name>
    <dbReference type="NCBI Taxonomy" id="1516104"/>
    <lineage>
        <taxon>Bacteria</taxon>
        <taxon>Bacillati</taxon>
        <taxon>Bacillota</taxon>
        <taxon>Bacilli</taxon>
        <taxon>Bacillales</taxon>
        <taxon>Bacillaceae</taxon>
        <taxon>Gottfriedia</taxon>
    </lineage>
</organism>
<evidence type="ECO:0000313" key="1">
    <source>
        <dbReference type="EMBL" id="GGI12559.1"/>
    </source>
</evidence>
<proteinExistence type="predicted"/>
<dbReference type="OrthoDB" id="2661274at2"/>
<name>A0A8J3EX82_9BACI</name>
<comment type="caution">
    <text evidence="1">The sequence shown here is derived from an EMBL/GenBank/DDBJ whole genome shotgun (WGS) entry which is preliminary data.</text>
</comment>
<dbReference type="EMBL" id="BMHB01000001">
    <property type="protein sequence ID" value="GGI12559.1"/>
    <property type="molecule type" value="Genomic_DNA"/>
</dbReference>